<gene>
    <name evidence="3" type="ORF">HUG10_19490</name>
</gene>
<dbReference type="OrthoDB" id="199137at2157"/>
<feature type="region of interest" description="Disordered" evidence="1">
    <location>
        <begin position="1"/>
        <end position="22"/>
    </location>
</feature>
<feature type="domain" description="Halobacterial output" evidence="2">
    <location>
        <begin position="29"/>
        <end position="102"/>
    </location>
</feature>
<evidence type="ECO:0000313" key="4">
    <source>
        <dbReference type="Proteomes" id="UP000509750"/>
    </source>
</evidence>
<keyword evidence="3" id="KW-0614">Plasmid</keyword>
<organism evidence="3 4">
    <name type="scientific">Halorarum halophilum</name>
    <dbReference type="NCBI Taxonomy" id="2743090"/>
    <lineage>
        <taxon>Archaea</taxon>
        <taxon>Methanobacteriati</taxon>
        <taxon>Methanobacteriota</taxon>
        <taxon>Stenosarchaea group</taxon>
        <taxon>Halobacteria</taxon>
        <taxon>Halobacteriales</taxon>
        <taxon>Haloferacaceae</taxon>
        <taxon>Halorarum</taxon>
    </lineage>
</organism>
<dbReference type="InterPro" id="IPR040624">
    <property type="entry name" value="HalOD1"/>
</dbReference>
<proteinExistence type="predicted"/>
<name>A0A7D5GP90_9EURY</name>
<geneLocation type="plasmid" evidence="3 4">
    <name>unnamed1</name>
</geneLocation>
<dbReference type="KEGG" id="halg:HUG10_19490"/>
<dbReference type="AlphaFoldDB" id="A0A7D5GP90"/>
<dbReference type="EMBL" id="CP058530">
    <property type="protein sequence ID" value="QLG29787.1"/>
    <property type="molecule type" value="Genomic_DNA"/>
</dbReference>
<evidence type="ECO:0000259" key="2">
    <source>
        <dbReference type="Pfam" id="PF18545"/>
    </source>
</evidence>
<sequence>MTPTNTIGSAEAGSNEGSVVHRDGVARRDESICEAVVSAVGEALGKDPTAVEPLNTAVDPDALESLFDVRYGGEARTGDGHVSFRLDGCDVTVYGDQQVVVRR</sequence>
<reference evidence="3 4" key="1">
    <citation type="submission" date="2020-07" db="EMBL/GenBank/DDBJ databases">
        <title>Gai3-2, isolated from salt lake.</title>
        <authorList>
            <person name="Cui H."/>
            <person name="Shi X."/>
        </authorList>
    </citation>
    <scope>NUCLEOTIDE SEQUENCE [LARGE SCALE GENOMIC DNA]</scope>
    <source>
        <strain evidence="3 4">Gai3-2</strain>
        <plasmid evidence="3 4">unnamed1</plasmid>
    </source>
</reference>
<dbReference type="Proteomes" id="UP000509750">
    <property type="component" value="Plasmid unnamed1"/>
</dbReference>
<dbReference type="GeneID" id="56031065"/>
<accession>A0A7D5GP90</accession>
<evidence type="ECO:0000313" key="3">
    <source>
        <dbReference type="EMBL" id="QLG29787.1"/>
    </source>
</evidence>
<dbReference type="Pfam" id="PF18545">
    <property type="entry name" value="HalOD1"/>
    <property type="match status" value="1"/>
</dbReference>
<evidence type="ECO:0000256" key="1">
    <source>
        <dbReference type="SAM" id="MobiDB-lite"/>
    </source>
</evidence>
<dbReference type="RefSeq" id="WP_179171361.1">
    <property type="nucleotide sequence ID" value="NZ_CP058530.1"/>
</dbReference>
<keyword evidence="4" id="KW-1185">Reference proteome</keyword>
<protein>
    <recommendedName>
        <fullName evidence="2">Halobacterial output domain-containing protein</fullName>
    </recommendedName>
</protein>